<sequence>MKSFDRTIFQNDRYEVQLPGKKDGDLPFDIQEEWLLWCTELPRLSDLKISRIIPNSIKEEITDVVEIHSFCVANQKTYGIATYLRVLKRSGIEVNLITSKSRVTSLK</sequence>
<reference evidence="1" key="1">
    <citation type="submission" date="2020-08" db="EMBL/GenBank/DDBJ databases">
        <title>Multicomponent nature underlies the extraordinary mechanical properties of spider dragline silk.</title>
        <authorList>
            <person name="Kono N."/>
            <person name="Nakamura H."/>
            <person name="Mori M."/>
            <person name="Yoshida Y."/>
            <person name="Ohtoshi R."/>
            <person name="Malay A.D."/>
            <person name="Moran D.A.P."/>
            <person name="Tomita M."/>
            <person name="Numata K."/>
            <person name="Arakawa K."/>
        </authorList>
    </citation>
    <scope>NUCLEOTIDE SEQUENCE</scope>
</reference>
<proteinExistence type="predicted"/>
<dbReference type="Pfam" id="PF05380">
    <property type="entry name" value="Peptidase_A17"/>
    <property type="match status" value="1"/>
</dbReference>
<name>A0A8X6U6P0_NEPPI</name>
<evidence type="ECO:0000313" key="2">
    <source>
        <dbReference type="Proteomes" id="UP000887013"/>
    </source>
</evidence>
<dbReference type="EMBL" id="BMAW01072601">
    <property type="protein sequence ID" value="GFT83760.1"/>
    <property type="molecule type" value="Genomic_DNA"/>
</dbReference>
<protein>
    <submittedName>
        <fullName evidence="1">Uncharacterized protein</fullName>
    </submittedName>
</protein>
<dbReference type="Proteomes" id="UP000887013">
    <property type="component" value="Unassembled WGS sequence"/>
</dbReference>
<dbReference type="InterPro" id="IPR008042">
    <property type="entry name" value="Retrotrans_Pao"/>
</dbReference>
<dbReference type="OrthoDB" id="8033604at2759"/>
<evidence type="ECO:0000313" key="1">
    <source>
        <dbReference type="EMBL" id="GFT83760.1"/>
    </source>
</evidence>
<organism evidence="1 2">
    <name type="scientific">Nephila pilipes</name>
    <name type="common">Giant wood spider</name>
    <name type="synonym">Nephila maculata</name>
    <dbReference type="NCBI Taxonomy" id="299642"/>
    <lineage>
        <taxon>Eukaryota</taxon>
        <taxon>Metazoa</taxon>
        <taxon>Ecdysozoa</taxon>
        <taxon>Arthropoda</taxon>
        <taxon>Chelicerata</taxon>
        <taxon>Arachnida</taxon>
        <taxon>Araneae</taxon>
        <taxon>Araneomorphae</taxon>
        <taxon>Entelegynae</taxon>
        <taxon>Araneoidea</taxon>
        <taxon>Nephilidae</taxon>
        <taxon>Nephila</taxon>
    </lineage>
</organism>
<dbReference type="AlphaFoldDB" id="A0A8X6U6P0"/>
<accession>A0A8X6U6P0</accession>
<keyword evidence="2" id="KW-1185">Reference proteome</keyword>
<comment type="caution">
    <text evidence="1">The sequence shown here is derived from an EMBL/GenBank/DDBJ whole genome shotgun (WGS) entry which is preliminary data.</text>
</comment>
<gene>
    <name evidence="1" type="primary">AVEN_36506_1</name>
    <name evidence="1" type="ORF">NPIL_207271</name>
</gene>